<comment type="subcellular location">
    <subcellularLocation>
        <location evidence="1">Cell membrane</location>
        <topology evidence="1">Multi-pass membrane protein</topology>
    </subcellularLocation>
</comment>
<protein>
    <recommendedName>
        <fullName evidence="6">ABC transmembrane type-1 domain-containing protein</fullName>
    </recommendedName>
</protein>
<keyword evidence="8" id="KW-1185">Reference proteome</keyword>
<evidence type="ECO:0000256" key="3">
    <source>
        <dbReference type="ARBA" id="ARBA00022989"/>
    </source>
</evidence>
<accession>A0A2G8T0H2</accession>
<name>A0A2G8T0H2_9BURK</name>
<organism evidence="7 8">
    <name type="scientific">Massilia psychrophila</name>
    <dbReference type="NCBI Taxonomy" id="1603353"/>
    <lineage>
        <taxon>Bacteria</taxon>
        <taxon>Pseudomonadati</taxon>
        <taxon>Pseudomonadota</taxon>
        <taxon>Betaproteobacteria</taxon>
        <taxon>Burkholderiales</taxon>
        <taxon>Oxalobacteraceae</taxon>
        <taxon>Telluria group</taxon>
        <taxon>Massilia</taxon>
    </lineage>
</organism>
<dbReference type="SUPFAM" id="SSF90123">
    <property type="entry name" value="ABC transporter transmembrane region"/>
    <property type="match status" value="1"/>
</dbReference>
<keyword evidence="2 5" id="KW-0812">Transmembrane</keyword>
<comment type="caution">
    <text evidence="7">The sequence shown here is derived from an EMBL/GenBank/DDBJ whole genome shotgun (WGS) entry which is preliminary data.</text>
</comment>
<gene>
    <name evidence="7" type="ORF">CR103_12385</name>
</gene>
<dbReference type="Pfam" id="PF00664">
    <property type="entry name" value="ABC_membrane"/>
    <property type="match status" value="1"/>
</dbReference>
<proteinExistence type="predicted"/>
<dbReference type="Proteomes" id="UP000228593">
    <property type="component" value="Unassembled WGS sequence"/>
</dbReference>
<keyword evidence="4 5" id="KW-0472">Membrane</keyword>
<dbReference type="InterPro" id="IPR011527">
    <property type="entry name" value="ABC1_TM_dom"/>
</dbReference>
<dbReference type="AlphaFoldDB" id="A0A2G8T0H2"/>
<dbReference type="InterPro" id="IPR036640">
    <property type="entry name" value="ABC1_TM_sf"/>
</dbReference>
<keyword evidence="3 5" id="KW-1133">Transmembrane helix</keyword>
<dbReference type="GO" id="GO:0005524">
    <property type="term" value="F:ATP binding"/>
    <property type="evidence" value="ECO:0007669"/>
    <property type="project" value="InterPro"/>
</dbReference>
<evidence type="ECO:0000313" key="8">
    <source>
        <dbReference type="Proteomes" id="UP000228593"/>
    </source>
</evidence>
<dbReference type="PROSITE" id="PS50929">
    <property type="entry name" value="ABC_TM1F"/>
    <property type="match status" value="1"/>
</dbReference>
<evidence type="ECO:0000259" key="6">
    <source>
        <dbReference type="PROSITE" id="PS50929"/>
    </source>
</evidence>
<dbReference type="GO" id="GO:0140359">
    <property type="term" value="F:ABC-type transporter activity"/>
    <property type="evidence" value="ECO:0007669"/>
    <property type="project" value="InterPro"/>
</dbReference>
<feature type="domain" description="ABC transmembrane type-1" evidence="6">
    <location>
        <begin position="26"/>
        <end position="70"/>
    </location>
</feature>
<reference evidence="7 8" key="1">
    <citation type="submission" date="2017-10" db="EMBL/GenBank/DDBJ databases">
        <title>Massilia psychrophilum sp. nov., a novel purple-pigmented bacterium isolated from Tianshan glacier, Xinjiang Municipality, China.</title>
        <authorList>
            <person name="Wang H."/>
        </authorList>
    </citation>
    <scope>NUCLEOTIDE SEQUENCE [LARGE SCALE GENOMIC DNA]</scope>
    <source>
        <strain evidence="7 8">JCM 30813</strain>
    </source>
</reference>
<dbReference type="RefSeq" id="WP_180279368.1">
    <property type="nucleotide sequence ID" value="NZ_BMHS01000015.1"/>
</dbReference>
<dbReference type="EMBL" id="PDOB01000017">
    <property type="protein sequence ID" value="PIL39540.1"/>
    <property type="molecule type" value="Genomic_DNA"/>
</dbReference>
<evidence type="ECO:0000256" key="4">
    <source>
        <dbReference type="ARBA" id="ARBA00023136"/>
    </source>
</evidence>
<evidence type="ECO:0000256" key="1">
    <source>
        <dbReference type="ARBA" id="ARBA00004651"/>
    </source>
</evidence>
<dbReference type="Gene3D" id="1.20.1560.10">
    <property type="entry name" value="ABC transporter type 1, transmembrane domain"/>
    <property type="match status" value="1"/>
</dbReference>
<evidence type="ECO:0000256" key="2">
    <source>
        <dbReference type="ARBA" id="ARBA00022692"/>
    </source>
</evidence>
<evidence type="ECO:0000313" key="7">
    <source>
        <dbReference type="EMBL" id="PIL39540.1"/>
    </source>
</evidence>
<dbReference type="GO" id="GO:0005886">
    <property type="term" value="C:plasma membrane"/>
    <property type="evidence" value="ECO:0007669"/>
    <property type="project" value="UniProtKB-SubCell"/>
</dbReference>
<feature type="transmembrane region" description="Helical" evidence="5">
    <location>
        <begin position="41"/>
        <end position="63"/>
    </location>
</feature>
<evidence type="ECO:0000256" key="5">
    <source>
        <dbReference type="SAM" id="Phobius"/>
    </source>
</evidence>
<sequence length="96" mass="10183">MTATPWRRQARGRVITRLPAHLNLHWFGNINQMIAAVSGALALWLGIGMVLDGVFTVGMLIAFTAYSGQFGAREPGESVAVTGPCGCGKTAPCLPR</sequence>